<organism evidence="3 4">
    <name type="scientific">Artemisia annua</name>
    <name type="common">Sweet wormwood</name>
    <dbReference type="NCBI Taxonomy" id="35608"/>
    <lineage>
        <taxon>Eukaryota</taxon>
        <taxon>Viridiplantae</taxon>
        <taxon>Streptophyta</taxon>
        <taxon>Embryophyta</taxon>
        <taxon>Tracheophyta</taxon>
        <taxon>Spermatophyta</taxon>
        <taxon>Magnoliopsida</taxon>
        <taxon>eudicotyledons</taxon>
        <taxon>Gunneridae</taxon>
        <taxon>Pentapetalae</taxon>
        <taxon>asterids</taxon>
        <taxon>campanulids</taxon>
        <taxon>Asterales</taxon>
        <taxon>Asteraceae</taxon>
        <taxon>Asteroideae</taxon>
        <taxon>Anthemideae</taxon>
        <taxon>Artemisiinae</taxon>
        <taxon>Artemisia</taxon>
    </lineage>
</organism>
<dbReference type="AlphaFoldDB" id="A0A2U1LQW2"/>
<evidence type="ECO:0000313" key="4">
    <source>
        <dbReference type="Proteomes" id="UP000245207"/>
    </source>
</evidence>
<keyword evidence="4" id="KW-1185">Reference proteome</keyword>
<dbReference type="Proteomes" id="UP000245207">
    <property type="component" value="Unassembled WGS sequence"/>
</dbReference>
<protein>
    <recommendedName>
        <fullName evidence="2">DUF4283 domain-containing protein</fullName>
    </recommendedName>
</protein>
<feature type="region of interest" description="Disordered" evidence="1">
    <location>
        <begin position="374"/>
        <end position="426"/>
    </location>
</feature>
<dbReference type="STRING" id="35608.A0A2U1LQW2"/>
<dbReference type="Pfam" id="PF14111">
    <property type="entry name" value="DUF4283"/>
    <property type="match status" value="1"/>
</dbReference>
<dbReference type="PANTHER" id="PTHR31286:SF99">
    <property type="entry name" value="DUF4283 DOMAIN-CONTAINING PROTEIN"/>
    <property type="match status" value="1"/>
</dbReference>
<evidence type="ECO:0000259" key="2">
    <source>
        <dbReference type="Pfam" id="PF14111"/>
    </source>
</evidence>
<dbReference type="PANTHER" id="PTHR31286">
    <property type="entry name" value="GLYCINE-RICH CELL WALL STRUCTURAL PROTEIN 1.8-LIKE"/>
    <property type="match status" value="1"/>
</dbReference>
<name>A0A2U1LQW2_ARTAN</name>
<dbReference type="OrthoDB" id="1939300at2759"/>
<reference evidence="3 4" key="1">
    <citation type="journal article" date="2018" name="Mol. Plant">
        <title>The genome of Artemisia annua provides insight into the evolution of Asteraceae family and artemisinin biosynthesis.</title>
        <authorList>
            <person name="Shen Q."/>
            <person name="Zhang L."/>
            <person name="Liao Z."/>
            <person name="Wang S."/>
            <person name="Yan T."/>
            <person name="Shi P."/>
            <person name="Liu M."/>
            <person name="Fu X."/>
            <person name="Pan Q."/>
            <person name="Wang Y."/>
            <person name="Lv Z."/>
            <person name="Lu X."/>
            <person name="Zhang F."/>
            <person name="Jiang W."/>
            <person name="Ma Y."/>
            <person name="Chen M."/>
            <person name="Hao X."/>
            <person name="Li L."/>
            <person name="Tang Y."/>
            <person name="Lv G."/>
            <person name="Zhou Y."/>
            <person name="Sun X."/>
            <person name="Brodelius P.E."/>
            <person name="Rose J.K.C."/>
            <person name="Tang K."/>
        </authorList>
    </citation>
    <scope>NUCLEOTIDE SEQUENCE [LARGE SCALE GENOMIC DNA]</scope>
    <source>
        <strain evidence="4">cv. Huhao1</strain>
        <tissue evidence="3">Leaf</tissue>
    </source>
</reference>
<gene>
    <name evidence="3" type="ORF">CTI12_AA463630</name>
</gene>
<accession>A0A2U1LQW2</accession>
<evidence type="ECO:0000256" key="1">
    <source>
        <dbReference type="SAM" id="MobiDB-lite"/>
    </source>
</evidence>
<sequence length="530" mass="60344">MGENKVVKEIDMNKKGKVIGGDSVVLNDKEGTVELETMSMPVNIEQTAGGGGGMEQGGVGGRDEQGPGKLAMDSNVSTPSLVNQSQVTSTNCENNVGSSEMNKDEGANNNENNTYAKMLKKDVNNVHKELVYIAPNVNKDGEETVVFYEEIVQKGSMKWINTVCGYFVRQNMSIHELRYHIRRMWSRYGIKEITDNGNGMNLFKFRDEIGMNQVLSRGPWMVNSRPMFVQKWDPEIGMIKVEPVKLPVWVRLMKVPLESWSVKGISAIARKTNYARVLVEVEAGKELKNTVKIEYIDKNKNVKGSKEVQAEYEWKPERCSHCIVFGHSFDKCNARPITESEMKEKTAEEEKIRAKNTIQNDGFTEVQLKKRTMMQQKKNGQYRNYGPQVQRREYRKRDSGNGKGKKKVNEGTNTNKAGRSAYPTNSIGSGVNRYEVLSKDTTEERNDLRIMKDRMVVDEYLNKKIQPTCTELKDWTKDMEDYFKKQWEIDRIKEKEEGINNVEDVMEGVSEMAQTMASENVIGLSQAILN</sequence>
<comment type="caution">
    <text evidence="3">The sequence shown here is derived from an EMBL/GenBank/DDBJ whole genome shotgun (WGS) entry which is preliminary data.</text>
</comment>
<feature type="domain" description="DUF4283" evidence="2">
    <location>
        <begin position="158"/>
        <end position="237"/>
    </location>
</feature>
<proteinExistence type="predicted"/>
<evidence type="ECO:0000313" key="3">
    <source>
        <dbReference type="EMBL" id="PWA51380.1"/>
    </source>
</evidence>
<dbReference type="InterPro" id="IPR040256">
    <property type="entry name" value="At4g02000-like"/>
</dbReference>
<feature type="compositionally biased region" description="Basic and acidic residues" evidence="1">
    <location>
        <begin position="390"/>
        <end position="400"/>
    </location>
</feature>
<dbReference type="InterPro" id="IPR025558">
    <property type="entry name" value="DUF4283"/>
</dbReference>
<dbReference type="EMBL" id="PKPP01008178">
    <property type="protein sequence ID" value="PWA51380.1"/>
    <property type="molecule type" value="Genomic_DNA"/>
</dbReference>